<comment type="similarity">
    <text evidence="1 4">Belongs to the AlaDH/PNT family.</text>
</comment>
<sequence length="372" mass="39674">MKIGVPKEIKPQEHRIGLTPESVKTLISEGHEVLVENNGGFEAGFDNEQYTSIGAKIVDKAEDIFNDADIIVKVKEPQSAEVKMIRENQVVYTYLHLAAAKELTEGLIKSKGVCIAYETVTDDNGRLPLLAPMSAVAGRMSVQAGAHCLEKNQNGRGLLLGGAPGVEGGTVVILGGGVVGENAAVIATGMRAKVHIVDKSEARLKQLVEIFGDKIIPEQSNKIDLNKLVAQADLLVGGVLIPGAEAPKLVTKPMLKLMKRGSVIVDVAIDQGGCVETSRPTTHGDPTYIIDGVVHYCVANMPGGVPRTSTIALNNATLPYLVKLANKGYEKALREDKNFLAGLNVHKSMVTYKAVADIFGHEFIAPEKAITS</sequence>
<comment type="caution">
    <text evidence="7">The sequence shown here is derived from an EMBL/GenBank/DDBJ whole genome shotgun (WGS) entry which is preliminary data.</text>
</comment>
<dbReference type="SUPFAM" id="SSF52283">
    <property type="entry name" value="Formate/glycerate dehydrogenase catalytic domain-like"/>
    <property type="match status" value="1"/>
</dbReference>
<dbReference type="InterPro" id="IPR036291">
    <property type="entry name" value="NAD(P)-bd_dom_sf"/>
</dbReference>
<feature type="domain" description="Alanine dehydrogenase/pyridine nucleotide transhydrogenase NAD(H)-binding" evidence="5">
    <location>
        <begin position="149"/>
        <end position="297"/>
    </location>
</feature>
<keyword evidence="4" id="KW-0520">NAD</keyword>
<dbReference type="SUPFAM" id="SSF51735">
    <property type="entry name" value="NAD(P)-binding Rossmann-fold domains"/>
    <property type="match status" value="1"/>
</dbReference>
<dbReference type="NCBIfam" id="TIGR00518">
    <property type="entry name" value="alaDH"/>
    <property type="match status" value="1"/>
</dbReference>
<organism evidence="7 8">
    <name type="scientific">Pelagibacter ubique</name>
    <dbReference type="NCBI Taxonomy" id="198252"/>
    <lineage>
        <taxon>Bacteria</taxon>
        <taxon>Pseudomonadati</taxon>
        <taxon>Pseudomonadota</taxon>
        <taxon>Alphaproteobacteria</taxon>
        <taxon>Candidatus Pelagibacterales</taxon>
        <taxon>Candidatus Pelagibacteraceae</taxon>
        <taxon>Candidatus Pelagibacter</taxon>
    </lineage>
</organism>
<dbReference type="EMBL" id="LANA01000002">
    <property type="protein sequence ID" value="NMN67811.1"/>
    <property type="molecule type" value="Genomic_DNA"/>
</dbReference>
<dbReference type="InterPro" id="IPR008141">
    <property type="entry name" value="Ala_DH"/>
</dbReference>
<evidence type="ECO:0000256" key="1">
    <source>
        <dbReference type="ARBA" id="ARBA00005689"/>
    </source>
</evidence>
<evidence type="ECO:0000256" key="4">
    <source>
        <dbReference type="PIRNR" id="PIRNR000183"/>
    </source>
</evidence>
<comment type="catalytic activity">
    <reaction evidence="4">
        <text>L-alanine + NAD(+) + H2O = pyruvate + NH4(+) + NADH + H(+)</text>
        <dbReference type="Rhea" id="RHEA:18405"/>
        <dbReference type="ChEBI" id="CHEBI:15361"/>
        <dbReference type="ChEBI" id="CHEBI:15377"/>
        <dbReference type="ChEBI" id="CHEBI:15378"/>
        <dbReference type="ChEBI" id="CHEBI:28938"/>
        <dbReference type="ChEBI" id="CHEBI:57540"/>
        <dbReference type="ChEBI" id="CHEBI:57945"/>
        <dbReference type="ChEBI" id="CHEBI:57972"/>
        <dbReference type="EC" id="1.4.1.1"/>
    </reaction>
</comment>
<dbReference type="InterPro" id="IPR007886">
    <property type="entry name" value="AlaDH/PNT_N"/>
</dbReference>
<dbReference type="InterPro" id="IPR007698">
    <property type="entry name" value="AlaDH/PNT_NAD(H)-bd"/>
</dbReference>
<gene>
    <name evidence="7" type="ORF">VP91_00009600</name>
</gene>
<evidence type="ECO:0000313" key="8">
    <source>
        <dbReference type="Proteomes" id="UP001166004"/>
    </source>
</evidence>
<protein>
    <recommendedName>
        <fullName evidence="2 4">Alanine dehydrogenase</fullName>
        <ecNumber evidence="2 4">1.4.1.1</ecNumber>
    </recommendedName>
</protein>
<dbReference type="PANTHER" id="PTHR42795:SF1">
    <property type="entry name" value="ALANINE DEHYDROGENASE"/>
    <property type="match status" value="1"/>
</dbReference>
<dbReference type="EC" id="1.4.1.1" evidence="2 4"/>
<dbReference type="PIRSF" id="PIRSF000183">
    <property type="entry name" value="Alanine_dh"/>
    <property type="match status" value="1"/>
</dbReference>
<dbReference type="RefSeq" id="WP_169036315.1">
    <property type="nucleotide sequence ID" value="NZ_LANA01000002.1"/>
</dbReference>
<evidence type="ECO:0000256" key="3">
    <source>
        <dbReference type="ARBA" id="ARBA00023002"/>
    </source>
</evidence>
<evidence type="ECO:0000313" key="7">
    <source>
        <dbReference type="EMBL" id="NMN67811.1"/>
    </source>
</evidence>
<evidence type="ECO:0000259" key="5">
    <source>
        <dbReference type="SMART" id="SM01002"/>
    </source>
</evidence>
<keyword evidence="8" id="KW-1185">Reference proteome</keyword>
<keyword evidence="3 4" id="KW-0560">Oxidoreductase</keyword>
<accession>A0ABX1T141</accession>
<dbReference type="SMART" id="SM01002">
    <property type="entry name" value="AlaDh_PNT_C"/>
    <property type="match status" value="1"/>
</dbReference>
<dbReference type="CDD" id="cd05305">
    <property type="entry name" value="L-AlaDH"/>
    <property type="match status" value="1"/>
</dbReference>
<dbReference type="Proteomes" id="UP001166004">
    <property type="component" value="Unassembled WGS sequence"/>
</dbReference>
<feature type="domain" description="Alanine dehydrogenase/pyridine nucleotide transhydrogenase N-terminal" evidence="6">
    <location>
        <begin position="4"/>
        <end position="137"/>
    </location>
</feature>
<dbReference type="PANTHER" id="PTHR42795">
    <property type="entry name" value="ALANINE DEHYDROGENASE"/>
    <property type="match status" value="1"/>
</dbReference>
<evidence type="ECO:0000259" key="6">
    <source>
        <dbReference type="SMART" id="SM01003"/>
    </source>
</evidence>
<dbReference type="Pfam" id="PF05222">
    <property type="entry name" value="AlaDh_PNT_N"/>
    <property type="match status" value="1"/>
</dbReference>
<dbReference type="SMART" id="SM01003">
    <property type="entry name" value="AlaDh_PNT_N"/>
    <property type="match status" value="1"/>
</dbReference>
<name>A0ABX1T141_PELUQ</name>
<reference evidence="7 8" key="1">
    <citation type="submission" date="2019-07" db="EMBL/GenBank/DDBJ databases">
        <title>SAR11 Genome Evolution.</title>
        <authorList>
            <person name="Giovannoni S."/>
        </authorList>
    </citation>
    <scope>NUCLEOTIDE SEQUENCE [LARGE SCALE GENOMIC DNA]</scope>
    <source>
        <strain evidence="7 8">HTCC9565</strain>
    </source>
</reference>
<proteinExistence type="inferred from homology"/>
<evidence type="ECO:0000256" key="2">
    <source>
        <dbReference type="ARBA" id="ARBA00012897"/>
    </source>
</evidence>
<dbReference type="Pfam" id="PF01262">
    <property type="entry name" value="AlaDh_PNT_C"/>
    <property type="match status" value="1"/>
</dbReference>
<dbReference type="Gene3D" id="3.40.50.720">
    <property type="entry name" value="NAD(P)-binding Rossmann-like Domain"/>
    <property type="match status" value="2"/>
</dbReference>